<name>A0A183LN47_9TREM</name>
<evidence type="ECO:0000256" key="1">
    <source>
        <dbReference type="SAM" id="MobiDB-lite"/>
    </source>
</evidence>
<organism evidence="2 3">
    <name type="scientific">Schistosoma margrebowiei</name>
    <dbReference type="NCBI Taxonomy" id="48269"/>
    <lineage>
        <taxon>Eukaryota</taxon>
        <taxon>Metazoa</taxon>
        <taxon>Spiralia</taxon>
        <taxon>Lophotrochozoa</taxon>
        <taxon>Platyhelminthes</taxon>
        <taxon>Trematoda</taxon>
        <taxon>Digenea</taxon>
        <taxon>Strigeidida</taxon>
        <taxon>Schistosomatoidea</taxon>
        <taxon>Schistosomatidae</taxon>
        <taxon>Schistosoma</taxon>
    </lineage>
</organism>
<reference evidence="2 3" key="1">
    <citation type="submission" date="2018-11" db="EMBL/GenBank/DDBJ databases">
        <authorList>
            <consortium name="Pathogen Informatics"/>
        </authorList>
    </citation>
    <scope>NUCLEOTIDE SEQUENCE [LARGE SCALE GENOMIC DNA]</scope>
    <source>
        <strain evidence="2 3">Zambia</strain>
    </source>
</reference>
<dbReference type="EMBL" id="UZAI01001765">
    <property type="protein sequence ID" value="VDO65091.1"/>
    <property type="molecule type" value="Genomic_DNA"/>
</dbReference>
<evidence type="ECO:0000313" key="3">
    <source>
        <dbReference type="Proteomes" id="UP000277204"/>
    </source>
</evidence>
<proteinExistence type="predicted"/>
<feature type="region of interest" description="Disordered" evidence="1">
    <location>
        <begin position="1"/>
        <end position="27"/>
    </location>
</feature>
<evidence type="ECO:0000313" key="2">
    <source>
        <dbReference type="EMBL" id="VDO65091.1"/>
    </source>
</evidence>
<keyword evidence="3" id="KW-1185">Reference proteome</keyword>
<dbReference type="Proteomes" id="UP000277204">
    <property type="component" value="Unassembled WGS sequence"/>
</dbReference>
<accession>A0A183LN47</accession>
<gene>
    <name evidence="2" type="ORF">SMRZ_LOCUS5222</name>
</gene>
<dbReference type="AlphaFoldDB" id="A0A183LN47"/>
<protein>
    <submittedName>
        <fullName evidence="2">Uncharacterized protein</fullName>
    </submittedName>
</protein>
<feature type="compositionally biased region" description="Basic and acidic residues" evidence="1">
    <location>
        <begin position="15"/>
        <end position="27"/>
    </location>
</feature>
<sequence>MKVIQCYAPTNDSNDNNKERQQSLIEKHPRKNLSILMSDLDSKVGIDNTGYEDIMGRYGLTGRKQRE</sequence>